<feature type="domain" description="4'-phosphopantetheinyl transferase" evidence="2">
    <location>
        <begin position="109"/>
        <end position="206"/>
    </location>
</feature>
<keyword evidence="1" id="KW-0808">Transferase</keyword>
<reference evidence="3 4" key="1">
    <citation type="submission" date="2018-06" db="EMBL/GenBank/DDBJ databases">
        <authorList>
            <consortium name="Pathogen Informatics"/>
            <person name="Doyle S."/>
        </authorList>
    </citation>
    <scope>NUCLEOTIDE SEQUENCE [LARGE SCALE GENOMIC DNA]</scope>
    <source>
        <strain evidence="3 4">NCTC10660</strain>
    </source>
</reference>
<dbReference type="InterPro" id="IPR037143">
    <property type="entry name" value="4-PPantetheinyl_Trfase_dom_sf"/>
</dbReference>
<accession>A0A378TW12</accession>
<sequence length="237" mass="27282">MVCLTHYNSAVSLNLTVYLKTQEMPTRPSDEYSIRFYLAAPDCAEYYRPEWLDEADHIRLLHHPARAAQTGWRVSRFLKRRAGVFSDGLFSLSHSGGHAVLVVPSAGFAVGVDLERLRERRFDVWLDWVLHEDEARWLQRHFELSDRYALWTLKEALLKATGQALADLPQVGLRRRDGGTDGWRLCAAGKLWRGVVFLLDGEWVCAAVWPQEVAAVPVWQGFGNWRNAERRLLYDFV</sequence>
<dbReference type="EMBL" id="UGQW01000001">
    <property type="protein sequence ID" value="STZ66614.1"/>
    <property type="molecule type" value="Genomic_DNA"/>
</dbReference>
<proteinExistence type="predicted"/>
<dbReference type="InterPro" id="IPR008278">
    <property type="entry name" value="4-PPantetheinyl_Trfase_dom"/>
</dbReference>
<dbReference type="SUPFAM" id="SSF56214">
    <property type="entry name" value="4'-phosphopantetheinyl transferase"/>
    <property type="match status" value="1"/>
</dbReference>
<dbReference type="Gene3D" id="3.90.470.20">
    <property type="entry name" value="4'-phosphopantetheinyl transferase domain"/>
    <property type="match status" value="2"/>
</dbReference>
<gene>
    <name evidence="3" type="ORF">NCTC10660_00065</name>
</gene>
<evidence type="ECO:0000256" key="1">
    <source>
        <dbReference type="ARBA" id="ARBA00022679"/>
    </source>
</evidence>
<organism evidence="3 4">
    <name type="scientific">Neisseria elongata</name>
    <dbReference type="NCBI Taxonomy" id="495"/>
    <lineage>
        <taxon>Bacteria</taxon>
        <taxon>Pseudomonadati</taxon>
        <taxon>Pseudomonadota</taxon>
        <taxon>Betaproteobacteria</taxon>
        <taxon>Neisseriales</taxon>
        <taxon>Neisseriaceae</taxon>
        <taxon>Neisseria</taxon>
    </lineage>
</organism>
<dbReference type="Pfam" id="PF01648">
    <property type="entry name" value="ACPS"/>
    <property type="match status" value="1"/>
</dbReference>
<dbReference type="AlphaFoldDB" id="A0A378TW12"/>
<evidence type="ECO:0000313" key="4">
    <source>
        <dbReference type="Proteomes" id="UP000254927"/>
    </source>
</evidence>
<evidence type="ECO:0000259" key="2">
    <source>
        <dbReference type="Pfam" id="PF01648"/>
    </source>
</evidence>
<dbReference type="GO" id="GO:0000287">
    <property type="term" value="F:magnesium ion binding"/>
    <property type="evidence" value="ECO:0007669"/>
    <property type="project" value="InterPro"/>
</dbReference>
<dbReference type="Proteomes" id="UP000254927">
    <property type="component" value="Unassembled WGS sequence"/>
</dbReference>
<protein>
    <submittedName>
        <fullName evidence="3">Holo-(Acyl carrier protein) synthase 2</fullName>
    </submittedName>
</protein>
<evidence type="ECO:0000313" key="3">
    <source>
        <dbReference type="EMBL" id="STZ66614.1"/>
    </source>
</evidence>
<name>A0A378TW12_NEIEL</name>
<dbReference type="GO" id="GO:0008897">
    <property type="term" value="F:holo-[acyl-carrier-protein] synthase activity"/>
    <property type="evidence" value="ECO:0007669"/>
    <property type="project" value="InterPro"/>
</dbReference>